<dbReference type="AlphaFoldDB" id="A0A8T2NHM1"/>
<dbReference type="EMBL" id="JAFBMS010000048">
    <property type="protein sequence ID" value="KAG9339905.1"/>
    <property type="molecule type" value="Genomic_DNA"/>
</dbReference>
<evidence type="ECO:0000313" key="2">
    <source>
        <dbReference type="Proteomes" id="UP000824540"/>
    </source>
</evidence>
<gene>
    <name evidence="1" type="ORF">JZ751_022218</name>
</gene>
<keyword evidence="2" id="KW-1185">Reference proteome</keyword>
<name>A0A8T2NHM1_9TELE</name>
<protein>
    <submittedName>
        <fullName evidence="1">Uncharacterized protein</fullName>
    </submittedName>
</protein>
<sequence length="141" mass="15336">MEALLHLCFSCDVTPAPICSPPVQAIGSAISPTATRVSDRALRSVLARKIKPELEPGPCSLVPARRDPCRTGVESWRLWNPVTISSSLVACLWSVLIFMVYLGRRFLLSVPVSSLTTTISVNLLKTAKSKQSGRDQEGTTR</sequence>
<proteinExistence type="predicted"/>
<organism evidence="1 2">
    <name type="scientific">Albula glossodonta</name>
    <name type="common">roundjaw bonefish</name>
    <dbReference type="NCBI Taxonomy" id="121402"/>
    <lineage>
        <taxon>Eukaryota</taxon>
        <taxon>Metazoa</taxon>
        <taxon>Chordata</taxon>
        <taxon>Craniata</taxon>
        <taxon>Vertebrata</taxon>
        <taxon>Euteleostomi</taxon>
        <taxon>Actinopterygii</taxon>
        <taxon>Neopterygii</taxon>
        <taxon>Teleostei</taxon>
        <taxon>Albuliformes</taxon>
        <taxon>Albulidae</taxon>
        <taxon>Albula</taxon>
    </lineage>
</organism>
<comment type="caution">
    <text evidence="1">The sequence shown here is derived from an EMBL/GenBank/DDBJ whole genome shotgun (WGS) entry which is preliminary data.</text>
</comment>
<evidence type="ECO:0000313" key="1">
    <source>
        <dbReference type="EMBL" id="KAG9339905.1"/>
    </source>
</evidence>
<dbReference type="Proteomes" id="UP000824540">
    <property type="component" value="Unassembled WGS sequence"/>
</dbReference>
<accession>A0A8T2NHM1</accession>
<reference evidence="1" key="1">
    <citation type="thesis" date="2021" institute="BYU ScholarsArchive" country="Provo, UT, USA">
        <title>Applications of and Algorithms for Genome Assembly and Genomic Analyses with an Emphasis on Marine Teleosts.</title>
        <authorList>
            <person name="Pickett B.D."/>
        </authorList>
    </citation>
    <scope>NUCLEOTIDE SEQUENCE</scope>
    <source>
        <strain evidence="1">HI-2016</strain>
    </source>
</reference>